<dbReference type="AlphaFoldDB" id="A0A0F9RPK6"/>
<protein>
    <recommendedName>
        <fullName evidence="2">Radical SAM core domain-containing protein</fullName>
    </recommendedName>
</protein>
<evidence type="ECO:0008006" key="2">
    <source>
        <dbReference type="Google" id="ProtNLM"/>
    </source>
</evidence>
<organism evidence="1">
    <name type="scientific">marine sediment metagenome</name>
    <dbReference type="NCBI Taxonomy" id="412755"/>
    <lineage>
        <taxon>unclassified sequences</taxon>
        <taxon>metagenomes</taxon>
        <taxon>ecological metagenomes</taxon>
    </lineage>
</organism>
<proteinExistence type="predicted"/>
<sequence length="242" mass="28982">MRIKTIKGKEIDWGSDPIYSLSKPYSKGFYNTSNEEEQHIRITEGCPNYCVYCAESWENGIRPIYHEIPELIRNKVILLDMNLMYKEKCIEIINDLGRRKVNNKVIYYELQCGIDYRNMTQNKASALKRARFKNIRWAWDYAYSDAYKHWDCLKYLTNAGYNPKNIQVFMICNWLVPYYEVMAKIKTLLKWGVQVSDCWFDNQLPPNIKPIHWTEEEIKSFRKECRDHGIMIRHNGIQVERI</sequence>
<gene>
    <name evidence="1" type="ORF">LCGC14_0569810</name>
</gene>
<dbReference type="EMBL" id="LAZR01000835">
    <property type="protein sequence ID" value="KKN56664.1"/>
    <property type="molecule type" value="Genomic_DNA"/>
</dbReference>
<reference evidence="1" key="1">
    <citation type="journal article" date="2015" name="Nature">
        <title>Complex archaea that bridge the gap between prokaryotes and eukaryotes.</title>
        <authorList>
            <person name="Spang A."/>
            <person name="Saw J.H."/>
            <person name="Jorgensen S.L."/>
            <person name="Zaremba-Niedzwiedzka K."/>
            <person name="Martijn J."/>
            <person name="Lind A.E."/>
            <person name="van Eijk R."/>
            <person name="Schleper C."/>
            <person name="Guy L."/>
            <person name="Ettema T.J."/>
        </authorList>
    </citation>
    <scope>NUCLEOTIDE SEQUENCE</scope>
</reference>
<comment type="caution">
    <text evidence="1">The sequence shown here is derived from an EMBL/GenBank/DDBJ whole genome shotgun (WGS) entry which is preliminary data.</text>
</comment>
<evidence type="ECO:0000313" key="1">
    <source>
        <dbReference type="EMBL" id="KKN56664.1"/>
    </source>
</evidence>
<name>A0A0F9RPK6_9ZZZZ</name>
<accession>A0A0F9RPK6</accession>